<proteinExistence type="predicted"/>
<accession>A0A183F218</accession>
<name>A0A183F218_HELPZ</name>
<dbReference type="OrthoDB" id="5849210at2759"/>
<dbReference type="PANTHER" id="PTHR46238:SF8">
    <property type="entry name" value="ENDONUCLEASE_EXONUCLEASE_PHOSPHATASE DOMAIN-CONTAINING PROTEIN"/>
    <property type="match status" value="1"/>
</dbReference>
<sequence>MTGVLCDRKIPERLKSKIHKTVIRSAAMDGAECWPATKEVESRLSVTETKMLRWTAGVTRLDHIRNAPYVKASPSLQLPISYVKVAYGYLLRAKGNLSAQPFDHVIEEHDAYKSGGVYWTSGEDGFACPRHFFCGLELRTRISSASRAHLNDAPQELLWSAGDVPDEARTSEQNDF</sequence>
<accession>A0A3P7TBI3</accession>
<evidence type="ECO:0000313" key="3">
    <source>
        <dbReference type="WBParaSite" id="HPBE_0000013301-mRNA-1"/>
    </source>
</evidence>
<protein>
    <submittedName>
        <fullName evidence="1 3">Uncharacterized protein</fullName>
    </submittedName>
</protein>
<evidence type="ECO:0000313" key="1">
    <source>
        <dbReference type="EMBL" id="VDO18516.1"/>
    </source>
</evidence>
<reference evidence="1 2" key="1">
    <citation type="submission" date="2018-11" db="EMBL/GenBank/DDBJ databases">
        <authorList>
            <consortium name="Pathogen Informatics"/>
        </authorList>
    </citation>
    <scope>NUCLEOTIDE SEQUENCE [LARGE SCALE GENOMIC DNA]</scope>
</reference>
<dbReference type="Proteomes" id="UP000050761">
    <property type="component" value="Unassembled WGS sequence"/>
</dbReference>
<dbReference type="EMBL" id="UZAH01000082">
    <property type="protein sequence ID" value="VDO18516.1"/>
    <property type="molecule type" value="Genomic_DNA"/>
</dbReference>
<gene>
    <name evidence="1" type="ORF">HPBE_LOCUS134</name>
</gene>
<evidence type="ECO:0000313" key="2">
    <source>
        <dbReference type="Proteomes" id="UP000050761"/>
    </source>
</evidence>
<dbReference type="WBParaSite" id="HPBE_0000013301-mRNA-1">
    <property type="protein sequence ID" value="HPBE_0000013301-mRNA-1"/>
    <property type="gene ID" value="HPBE_0000013301"/>
</dbReference>
<organism evidence="2 3">
    <name type="scientific">Heligmosomoides polygyrus</name>
    <name type="common">Parasitic roundworm</name>
    <dbReference type="NCBI Taxonomy" id="6339"/>
    <lineage>
        <taxon>Eukaryota</taxon>
        <taxon>Metazoa</taxon>
        <taxon>Ecdysozoa</taxon>
        <taxon>Nematoda</taxon>
        <taxon>Chromadorea</taxon>
        <taxon>Rhabditida</taxon>
        <taxon>Rhabditina</taxon>
        <taxon>Rhabditomorpha</taxon>
        <taxon>Strongyloidea</taxon>
        <taxon>Heligmosomidae</taxon>
        <taxon>Heligmosomoides</taxon>
    </lineage>
</organism>
<keyword evidence="2" id="KW-1185">Reference proteome</keyword>
<dbReference type="PANTHER" id="PTHR46238">
    <property type="entry name" value="REVERSE TRANSCRIPTASE DOMAIN-CONTAINING PROTEIN"/>
    <property type="match status" value="1"/>
</dbReference>
<dbReference type="AlphaFoldDB" id="A0A183F218"/>
<reference evidence="3" key="2">
    <citation type="submission" date="2019-09" db="UniProtKB">
        <authorList>
            <consortium name="WormBaseParasite"/>
        </authorList>
    </citation>
    <scope>IDENTIFICATION</scope>
</reference>